<comment type="caution">
    <text evidence="3">The sequence shown here is derived from an EMBL/GenBank/DDBJ whole genome shotgun (WGS) entry which is preliminary data.</text>
</comment>
<accession>A0A917YM22</accession>
<keyword evidence="4" id="KW-1185">Reference proteome</keyword>
<dbReference type="EMBL" id="BMLP01000009">
    <property type="protein sequence ID" value="GGO37496.1"/>
    <property type="molecule type" value="Genomic_DNA"/>
</dbReference>
<dbReference type="Pfam" id="PF09865">
    <property type="entry name" value="DUF2092"/>
    <property type="match status" value="1"/>
</dbReference>
<dbReference type="SUPFAM" id="SSF89392">
    <property type="entry name" value="Prokaryotic lipoproteins and lipoprotein localization factors"/>
    <property type="match status" value="1"/>
</dbReference>
<evidence type="ECO:0000313" key="4">
    <source>
        <dbReference type="Proteomes" id="UP000598196"/>
    </source>
</evidence>
<name>A0A917YM22_9RHOB</name>
<reference evidence="3 4" key="1">
    <citation type="journal article" date="2014" name="Int. J. Syst. Evol. Microbiol.">
        <title>Complete genome sequence of Corynebacterium casei LMG S-19264T (=DSM 44701T), isolated from a smear-ripened cheese.</title>
        <authorList>
            <consortium name="US DOE Joint Genome Institute (JGI-PGF)"/>
            <person name="Walter F."/>
            <person name="Albersmeier A."/>
            <person name="Kalinowski J."/>
            <person name="Ruckert C."/>
        </authorList>
    </citation>
    <scope>NUCLEOTIDE SEQUENCE [LARGE SCALE GENOMIC DNA]</scope>
    <source>
        <strain evidence="3 4">CGMCC 1.7029</strain>
    </source>
</reference>
<sequence>MLSAGISPFMPRLAAGLLSVTCLLPLGMAEAQSDEGQAKAILTAMTAYLAASPSLSFDVDTSFEIVTTDDQKLAITSSASVALQRPDKLRVVRHGGFDTVHLVFDGTTFSVLSEEKSVYGQGEIPGSVDQLIETLRETYGRPLPAADLLGSDAGAVLLEDVTEMRDLGSGVIRGQECDHLAFRTPEVDWQIWIAQGDVPHPCRFVITSHKVTGWPQYTLDFSAWGSGGAEADFTFVAPQGATKADLAAVPGLDDLAGIYAAPGGN</sequence>
<evidence type="ECO:0000256" key="2">
    <source>
        <dbReference type="SAM" id="SignalP"/>
    </source>
</evidence>
<keyword evidence="1 2" id="KW-0732">Signal</keyword>
<gene>
    <name evidence="3" type="ORF">GCM10010991_33240</name>
</gene>
<feature type="signal peptide" evidence="2">
    <location>
        <begin position="1"/>
        <end position="31"/>
    </location>
</feature>
<evidence type="ECO:0000313" key="3">
    <source>
        <dbReference type="EMBL" id="GGO37496.1"/>
    </source>
</evidence>
<dbReference type="PIRSF" id="PIRSF012443">
    <property type="entry name" value="UCP012443"/>
    <property type="match status" value="1"/>
</dbReference>
<dbReference type="Proteomes" id="UP000598196">
    <property type="component" value="Unassembled WGS sequence"/>
</dbReference>
<protein>
    <recommendedName>
        <fullName evidence="5">DUF2092 domain-containing protein</fullName>
    </recommendedName>
</protein>
<dbReference type="InterPro" id="IPR029046">
    <property type="entry name" value="LolA/LolB/LppX"/>
</dbReference>
<dbReference type="AlphaFoldDB" id="A0A917YM22"/>
<dbReference type="OrthoDB" id="116979at2"/>
<proteinExistence type="predicted"/>
<organism evidence="3 4">
    <name type="scientific">Gemmobacter aquaticus</name>
    <dbReference type="NCBI Taxonomy" id="490185"/>
    <lineage>
        <taxon>Bacteria</taxon>
        <taxon>Pseudomonadati</taxon>
        <taxon>Pseudomonadota</taxon>
        <taxon>Alphaproteobacteria</taxon>
        <taxon>Rhodobacterales</taxon>
        <taxon>Paracoccaceae</taxon>
        <taxon>Gemmobacter</taxon>
    </lineage>
</organism>
<evidence type="ECO:0008006" key="5">
    <source>
        <dbReference type="Google" id="ProtNLM"/>
    </source>
</evidence>
<dbReference type="InterPro" id="IPR019207">
    <property type="entry name" value="DUF2092"/>
</dbReference>
<feature type="chain" id="PRO_5037679832" description="DUF2092 domain-containing protein" evidence="2">
    <location>
        <begin position="32"/>
        <end position="265"/>
    </location>
</feature>
<evidence type="ECO:0000256" key="1">
    <source>
        <dbReference type="ARBA" id="ARBA00022729"/>
    </source>
</evidence>